<gene>
    <name evidence="1" type="ORF">CDV31_002027</name>
</gene>
<evidence type="ECO:0000313" key="1">
    <source>
        <dbReference type="EMBL" id="RSM19106.1"/>
    </source>
</evidence>
<reference evidence="1 2" key="1">
    <citation type="submission" date="2017-06" db="EMBL/GenBank/DDBJ databases">
        <title>Cmopartive genomic analysis of Ambrosia Fusariam Clade fungi.</title>
        <authorList>
            <person name="Stajich J.E."/>
            <person name="Carrillo J."/>
            <person name="Kijimoto T."/>
            <person name="Eskalen A."/>
            <person name="O'Donnell K."/>
            <person name="Kasson M."/>
        </authorList>
    </citation>
    <scope>NUCLEOTIDE SEQUENCE [LARGE SCALE GENOMIC DNA]</scope>
    <source>
        <strain evidence="1 2">NRRL 20438</strain>
    </source>
</reference>
<organism evidence="1 2">
    <name type="scientific">Fusarium ambrosium</name>
    <dbReference type="NCBI Taxonomy" id="131363"/>
    <lineage>
        <taxon>Eukaryota</taxon>
        <taxon>Fungi</taxon>
        <taxon>Dikarya</taxon>
        <taxon>Ascomycota</taxon>
        <taxon>Pezizomycotina</taxon>
        <taxon>Sordariomycetes</taxon>
        <taxon>Hypocreomycetidae</taxon>
        <taxon>Hypocreales</taxon>
        <taxon>Nectriaceae</taxon>
        <taxon>Fusarium</taxon>
        <taxon>Fusarium solani species complex</taxon>
    </lineage>
</organism>
<protein>
    <submittedName>
        <fullName evidence="1">Uncharacterized protein</fullName>
    </submittedName>
</protein>
<keyword evidence="2" id="KW-1185">Reference proteome</keyword>
<accession>A0A428UXZ8</accession>
<name>A0A428UXZ8_9HYPO</name>
<dbReference type="Proteomes" id="UP000288429">
    <property type="component" value="Unassembled WGS sequence"/>
</dbReference>
<evidence type="ECO:0000313" key="2">
    <source>
        <dbReference type="Proteomes" id="UP000288429"/>
    </source>
</evidence>
<sequence length="123" mass="13909">MLYEQLPNISDFKTFDVSHHRLSRCEKTSLLVDSGSKRKRMKLSDTGVWATTELDKTEWYYHEGAWNYPKKEGLNHLPGVPVNKKQLANVVLAPADAMAKCLEEVTKKTAVTMLSHSVENGAF</sequence>
<proteinExistence type="predicted"/>
<comment type="caution">
    <text evidence="1">The sequence shown here is derived from an EMBL/GenBank/DDBJ whole genome shotgun (WGS) entry which is preliminary data.</text>
</comment>
<dbReference type="AlphaFoldDB" id="A0A428UXZ8"/>
<dbReference type="EMBL" id="NIZV01000015">
    <property type="protein sequence ID" value="RSM19106.1"/>
    <property type="molecule type" value="Genomic_DNA"/>
</dbReference>